<evidence type="ECO:0000256" key="2">
    <source>
        <dbReference type="ARBA" id="ARBA00010122"/>
    </source>
</evidence>
<dbReference type="AlphaFoldDB" id="A0AAJ1MKK0"/>
<keyword evidence="6" id="KW-0067">ATP-binding</keyword>
<name>A0AAJ1MKK0_9SPIO</name>
<protein>
    <recommendedName>
        <fullName evidence="8">Aspartokinase</fullName>
        <ecNumber evidence="8">2.7.2.4</ecNumber>
    </recommendedName>
</protein>
<keyword evidence="4" id="KW-0547">Nucleotide-binding</keyword>
<comment type="catalytic activity">
    <reaction evidence="7 8">
        <text>L-aspartate + ATP = 4-phospho-L-aspartate + ADP</text>
        <dbReference type="Rhea" id="RHEA:23776"/>
        <dbReference type="ChEBI" id="CHEBI:29991"/>
        <dbReference type="ChEBI" id="CHEBI:30616"/>
        <dbReference type="ChEBI" id="CHEBI:57535"/>
        <dbReference type="ChEBI" id="CHEBI:456216"/>
        <dbReference type="EC" id="2.7.2.4"/>
    </reaction>
</comment>
<keyword evidence="9" id="KW-0028">Amino-acid biosynthesis</keyword>
<evidence type="ECO:0000256" key="8">
    <source>
        <dbReference type="RuleBase" id="RU003448"/>
    </source>
</evidence>
<feature type="domain" description="Aspartokinase ACT" evidence="11">
    <location>
        <begin position="395"/>
        <end position="455"/>
    </location>
</feature>
<dbReference type="PIRSF" id="PIRSF000726">
    <property type="entry name" value="Asp_kin"/>
    <property type="match status" value="1"/>
</dbReference>
<dbReference type="GO" id="GO:0009089">
    <property type="term" value="P:lysine biosynthetic process via diaminopimelate"/>
    <property type="evidence" value="ECO:0007669"/>
    <property type="project" value="InterPro"/>
</dbReference>
<evidence type="ECO:0000256" key="6">
    <source>
        <dbReference type="ARBA" id="ARBA00022840"/>
    </source>
</evidence>
<evidence type="ECO:0000256" key="7">
    <source>
        <dbReference type="ARBA" id="ARBA00047872"/>
    </source>
</evidence>
<gene>
    <name evidence="12" type="ORF">PQJ61_09020</name>
</gene>
<comment type="pathway">
    <text evidence="9">Amino-acid biosynthesis; L-threonine biosynthesis; L-threonine from L-aspartate: step 1/5.</text>
</comment>
<evidence type="ECO:0000256" key="9">
    <source>
        <dbReference type="RuleBase" id="RU004249"/>
    </source>
</evidence>
<dbReference type="InterPro" id="IPR036393">
    <property type="entry name" value="AceGlu_kinase-like_sf"/>
</dbReference>
<dbReference type="Gene3D" id="3.30.2130.10">
    <property type="entry name" value="VC0802-like"/>
    <property type="match status" value="1"/>
</dbReference>
<dbReference type="SUPFAM" id="SSF55021">
    <property type="entry name" value="ACT-like"/>
    <property type="match status" value="2"/>
</dbReference>
<dbReference type="PANTHER" id="PTHR21499:SF70">
    <property type="entry name" value="ASPARTOKINASE"/>
    <property type="match status" value="1"/>
</dbReference>
<keyword evidence="5 8" id="KW-0418">Kinase</keyword>
<comment type="similarity">
    <text evidence="2 8">Belongs to the aspartokinase family.</text>
</comment>
<evidence type="ECO:0000313" key="12">
    <source>
        <dbReference type="EMBL" id="MDC7226891.1"/>
    </source>
</evidence>
<dbReference type="GO" id="GO:0005524">
    <property type="term" value="F:ATP binding"/>
    <property type="evidence" value="ECO:0007669"/>
    <property type="project" value="UniProtKB-KW"/>
</dbReference>
<dbReference type="GO" id="GO:0009090">
    <property type="term" value="P:homoserine biosynthetic process"/>
    <property type="evidence" value="ECO:0007669"/>
    <property type="project" value="TreeGrafter"/>
</dbReference>
<dbReference type="EMBL" id="JAQQAL010000019">
    <property type="protein sequence ID" value="MDC7226891.1"/>
    <property type="molecule type" value="Genomic_DNA"/>
</dbReference>
<dbReference type="PANTHER" id="PTHR21499">
    <property type="entry name" value="ASPARTATE KINASE"/>
    <property type="match status" value="1"/>
</dbReference>
<feature type="domain" description="Aspartate/glutamate/uridylate kinase" evidence="10">
    <location>
        <begin position="2"/>
        <end position="283"/>
    </location>
</feature>
<dbReference type="CDD" id="cd04892">
    <property type="entry name" value="ACT_AK-like_2"/>
    <property type="match status" value="1"/>
</dbReference>
<dbReference type="Proteomes" id="UP001221217">
    <property type="component" value="Unassembled WGS sequence"/>
</dbReference>
<evidence type="ECO:0000259" key="10">
    <source>
        <dbReference type="Pfam" id="PF00696"/>
    </source>
</evidence>
<reference evidence="12 13" key="1">
    <citation type="submission" date="2022-12" db="EMBL/GenBank/DDBJ databases">
        <title>Metagenome assembled genome from gulf of manar.</title>
        <authorList>
            <person name="Kohli P."/>
            <person name="Pk S."/>
            <person name="Venkata Ramana C."/>
            <person name="Sasikala C."/>
        </authorList>
    </citation>
    <scope>NUCLEOTIDE SEQUENCE [LARGE SCALE GENOMIC DNA]</scope>
    <source>
        <strain evidence="12">JB008</strain>
    </source>
</reference>
<accession>A0AAJ1MKK0</accession>
<evidence type="ECO:0000313" key="13">
    <source>
        <dbReference type="Proteomes" id="UP001221217"/>
    </source>
</evidence>
<comment type="caution">
    <text evidence="12">The sequence shown here is derived from an EMBL/GenBank/DDBJ whole genome shotgun (WGS) entry which is preliminary data.</text>
</comment>
<dbReference type="EC" id="2.7.2.4" evidence="8"/>
<dbReference type="InterPro" id="IPR001341">
    <property type="entry name" value="Asp_kinase"/>
</dbReference>
<dbReference type="NCBIfam" id="TIGR00657">
    <property type="entry name" value="asp_kinases"/>
    <property type="match status" value="1"/>
</dbReference>
<dbReference type="InterPro" id="IPR054352">
    <property type="entry name" value="ACT_Aspartokinase"/>
</dbReference>
<comment type="pathway">
    <text evidence="9">Amino-acid biosynthesis; L-methionine biosynthesis via de novo pathway; L-homoserine from L-aspartate: step 1/3.</text>
</comment>
<dbReference type="GO" id="GO:0005829">
    <property type="term" value="C:cytosol"/>
    <property type="evidence" value="ECO:0007669"/>
    <property type="project" value="TreeGrafter"/>
</dbReference>
<evidence type="ECO:0000259" key="11">
    <source>
        <dbReference type="Pfam" id="PF22468"/>
    </source>
</evidence>
<dbReference type="InterPro" id="IPR045865">
    <property type="entry name" value="ACT-like_dom_sf"/>
</dbReference>
<keyword evidence="3 8" id="KW-0808">Transferase</keyword>
<proteinExistence type="inferred from homology"/>
<dbReference type="InterPro" id="IPR001048">
    <property type="entry name" value="Asp/Glu/Uridylate_kinase"/>
</dbReference>
<dbReference type="GO" id="GO:0004072">
    <property type="term" value="F:aspartate kinase activity"/>
    <property type="evidence" value="ECO:0007669"/>
    <property type="project" value="UniProtKB-EC"/>
</dbReference>
<dbReference type="InterPro" id="IPR005260">
    <property type="entry name" value="Asp_kin_monofn"/>
</dbReference>
<evidence type="ECO:0000256" key="4">
    <source>
        <dbReference type="ARBA" id="ARBA00022741"/>
    </source>
</evidence>
<dbReference type="Pfam" id="PF22468">
    <property type="entry name" value="ACT_9"/>
    <property type="match status" value="1"/>
</dbReference>
<dbReference type="Gene3D" id="3.40.1160.10">
    <property type="entry name" value="Acetylglutamate kinase-like"/>
    <property type="match status" value="1"/>
</dbReference>
<dbReference type="SUPFAM" id="SSF53633">
    <property type="entry name" value="Carbamate kinase-like"/>
    <property type="match status" value="1"/>
</dbReference>
<dbReference type="Pfam" id="PF00696">
    <property type="entry name" value="AA_kinase"/>
    <property type="match status" value="1"/>
</dbReference>
<evidence type="ECO:0000256" key="5">
    <source>
        <dbReference type="ARBA" id="ARBA00022777"/>
    </source>
</evidence>
<organism evidence="12 13">
    <name type="scientific">Candidatus Thalassospirochaeta sargassi</name>
    <dbReference type="NCBI Taxonomy" id="3119039"/>
    <lineage>
        <taxon>Bacteria</taxon>
        <taxon>Pseudomonadati</taxon>
        <taxon>Spirochaetota</taxon>
        <taxon>Spirochaetia</taxon>
        <taxon>Spirochaetales</taxon>
        <taxon>Spirochaetaceae</taxon>
        <taxon>Candidatus Thalassospirochaeta</taxon>
    </lineage>
</organism>
<evidence type="ECO:0000256" key="3">
    <source>
        <dbReference type="ARBA" id="ARBA00022679"/>
    </source>
</evidence>
<sequence length="464" mass="50523">MKKIAVKFGGSNLKTKEDISKIIKTIRAYDRPLAIIVSAFYGITSYLIEGLQNIQNDEAHVRSMIEYLKNLKREALEENIADGKKRSEAYEKVKIRLEELHKYLLGIHYIGEVPDFVEEKVLSYGEKLSSLMLSQILQSRGIDAVEAMPEDIGLISDGEYSNASINFPVSEKSVSSALSGDRIYIIPGFYAVSKDGRINLLGRGGSDYSAAAIARCVGAESLDVWKDVNGYMSADPGLIPEAKRIDSLSYSEAAELSYFGAKILHPRTVEPLLENKIPVRIFNINNAGSIEPLTVIGDPDTENGKNATLKSVTYSDSFAILKLEGAGVGIKEGILAEVTGLFIRSRINIKSVVTSQTAINIYLDSPDLRAAASMLKAQMPQAVTTVSAQDNLSIIALVGDGLVHSRGLAYRMVGAVAEQGIDMKIVSVGASDSAVYCVVDRPDREAAVKVIHEAFFRCRSPDTF</sequence>
<evidence type="ECO:0000256" key="1">
    <source>
        <dbReference type="ARBA" id="ARBA00004766"/>
    </source>
</evidence>
<comment type="pathway">
    <text evidence="1 9">Amino-acid biosynthesis; L-lysine biosynthesis via DAP pathway; (S)-tetrahydrodipicolinate from L-aspartate: step 1/4.</text>
</comment>